<feature type="modified residue" description="4-aspartylphosphate" evidence="5">
    <location>
        <position position="72"/>
    </location>
</feature>
<dbReference type="PROSITE" id="PS00688">
    <property type="entry name" value="SIGMA54_INTERACT_3"/>
    <property type="match status" value="1"/>
</dbReference>
<sequence length="468" mass="51187">MHRPVSDPMPDPAAGITPEAVPRILIVEDEPDVARMLARMIDDLGDYRIETCLDAAAFPGFLSDPPDLVLTDLMMPGLDGFEVIERVKRVDPDLPVVVISAYATLENAVLAMRAGAFDFLAKPFRPESLELMLTKVQRDHGLRARAAAAASRAAVLDPHLNALRGTSPAMRSLREWILKVRDTRASVLIEGESGTGKELVASALHAGRGPFVAINLAAMPPDLAEAELFGYRKGAFTGATRDYPGLVMEATGGVLFLDEVNATPPHLQAKLLRCLQNRTVRALGDSREQTVDFRLLCASNQPLEQAVREHGFRQDLYYRLNVLHVTLPPLRDRVEDIPELAESFVRHYARLHGCPARRLAPDVLVALMGYSWPGNVRELENSIEQAVILCPRDAVALPLEVFPALLGGRGATGTGHDPGGGTTLAEVERRYIETVLADCGNNKAQAARTLGIDYKTLLRKLRAWEESP</sequence>
<evidence type="ECO:0000256" key="5">
    <source>
        <dbReference type="PROSITE-ProRule" id="PRU00169"/>
    </source>
</evidence>
<feature type="domain" description="Sigma-54 factor interaction" evidence="6">
    <location>
        <begin position="163"/>
        <end position="388"/>
    </location>
</feature>
<dbReference type="PROSITE" id="PS50110">
    <property type="entry name" value="RESPONSE_REGULATORY"/>
    <property type="match status" value="1"/>
</dbReference>
<keyword evidence="4" id="KW-0804">Transcription</keyword>
<evidence type="ECO:0000256" key="1">
    <source>
        <dbReference type="ARBA" id="ARBA00022741"/>
    </source>
</evidence>
<dbReference type="InterPro" id="IPR058031">
    <property type="entry name" value="AAA_lid_NorR"/>
</dbReference>
<dbReference type="SMART" id="SM00448">
    <property type="entry name" value="REC"/>
    <property type="match status" value="1"/>
</dbReference>
<keyword evidence="3" id="KW-0805">Transcription regulation</keyword>
<dbReference type="Gene3D" id="1.10.10.60">
    <property type="entry name" value="Homeodomain-like"/>
    <property type="match status" value="1"/>
</dbReference>
<dbReference type="GO" id="GO:0000160">
    <property type="term" value="P:phosphorelay signal transduction system"/>
    <property type="evidence" value="ECO:0007669"/>
    <property type="project" value="InterPro"/>
</dbReference>
<dbReference type="FunFam" id="3.40.50.300:FF:000006">
    <property type="entry name" value="DNA-binding transcriptional regulator NtrC"/>
    <property type="match status" value="1"/>
</dbReference>
<accession>W0DM97</accession>
<keyword evidence="2" id="KW-0067">ATP-binding</keyword>
<feature type="domain" description="Response regulatory" evidence="7">
    <location>
        <begin position="23"/>
        <end position="137"/>
    </location>
</feature>
<dbReference type="InterPro" id="IPR003593">
    <property type="entry name" value="AAA+_ATPase"/>
</dbReference>
<dbReference type="Gene3D" id="3.40.50.2300">
    <property type="match status" value="1"/>
</dbReference>
<dbReference type="GO" id="GO:0005524">
    <property type="term" value="F:ATP binding"/>
    <property type="evidence" value="ECO:0007669"/>
    <property type="project" value="UniProtKB-KW"/>
</dbReference>
<dbReference type="SUPFAM" id="SSF52172">
    <property type="entry name" value="CheY-like"/>
    <property type="match status" value="1"/>
</dbReference>
<keyword evidence="9" id="KW-1185">Reference proteome</keyword>
<dbReference type="Pfam" id="PF02954">
    <property type="entry name" value="HTH_8"/>
    <property type="match status" value="1"/>
</dbReference>
<dbReference type="Pfam" id="PF00158">
    <property type="entry name" value="Sigma54_activat"/>
    <property type="match status" value="1"/>
</dbReference>
<organism evidence="8 9">
    <name type="scientific">Thioalkalivibrio paradoxus ARh 1</name>
    <dbReference type="NCBI Taxonomy" id="713585"/>
    <lineage>
        <taxon>Bacteria</taxon>
        <taxon>Pseudomonadati</taxon>
        <taxon>Pseudomonadota</taxon>
        <taxon>Gammaproteobacteria</taxon>
        <taxon>Chromatiales</taxon>
        <taxon>Ectothiorhodospiraceae</taxon>
        <taxon>Thioalkalivibrio</taxon>
    </lineage>
</organism>
<keyword evidence="5" id="KW-0597">Phosphoprotein</keyword>
<evidence type="ECO:0000256" key="2">
    <source>
        <dbReference type="ARBA" id="ARBA00022840"/>
    </source>
</evidence>
<evidence type="ECO:0000313" key="9">
    <source>
        <dbReference type="Proteomes" id="UP000005289"/>
    </source>
</evidence>
<dbReference type="InterPro" id="IPR002197">
    <property type="entry name" value="HTH_Fis"/>
</dbReference>
<reference evidence="8 9" key="1">
    <citation type="submission" date="2013-12" db="EMBL/GenBank/DDBJ databases">
        <authorList>
            <consortium name="DOE Joint Genome Institute"/>
            <person name="Muyzer G."/>
            <person name="Huntemann M."/>
            <person name="Han J."/>
            <person name="Chen A."/>
            <person name="Kyrpides N."/>
            <person name="Mavromatis K."/>
            <person name="Markowitz V."/>
            <person name="Palaniappan K."/>
            <person name="Ivanova N."/>
            <person name="Schaumberg A."/>
            <person name="Pati A."/>
            <person name="Liolios K."/>
            <person name="Nordberg H.P."/>
            <person name="Cantor M.N."/>
            <person name="Hua S.X."/>
            <person name="Woyke T."/>
        </authorList>
    </citation>
    <scope>NUCLEOTIDE SEQUENCE [LARGE SCALE GENOMIC DNA]</scope>
    <source>
        <strain evidence="8 9">ARh 1</strain>
    </source>
</reference>
<dbReference type="CDD" id="cd00009">
    <property type="entry name" value="AAA"/>
    <property type="match status" value="1"/>
</dbReference>
<dbReference type="InterPro" id="IPR011006">
    <property type="entry name" value="CheY-like_superfamily"/>
</dbReference>
<dbReference type="KEGG" id="tti:THITH_16835"/>
<dbReference type="InterPro" id="IPR025662">
    <property type="entry name" value="Sigma_54_int_dom_ATP-bd_1"/>
</dbReference>
<keyword evidence="1" id="KW-0547">Nucleotide-binding</keyword>
<dbReference type="PANTHER" id="PTHR32071">
    <property type="entry name" value="TRANSCRIPTIONAL REGULATORY PROTEIN"/>
    <property type="match status" value="1"/>
</dbReference>
<dbReference type="Proteomes" id="UP000005289">
    <property type="component" value="Chromosome"/>
</dbReference>
<dbReference type="Pfam" id="PF00072">
    <property type="entry name" value="Response_reg"/>
    <property type="match status" value="1"/>
</dbReference>
<dbReference type="SMART" id="SM00382">
    <property type="entry name" value="AAA"/>
    <property type="match status" value="1"/>
</dbReference>
<gene>
    <name evidence="8" type="ORF">THITH_16835</name>
</gene>
<dbReference type="InterPro" id="IPR025944">
    <property type="entry name" value="Sigma_54_int_dom_CS"/>
</dbReference>
<evidence type="ECO:0000313" key="8">
    <source>
        <dbReference type="EMBL" id="AHE99684.1"/>
    </source>
</evidence>
<dbReference type="SUPFAM" id="SSF46689">
    <property type="entry name" value="Homeodomain-like"/>
    <property type="match status" value="1"/>
</dbReference>
<dbReference type="PROSITE" id="PS50045">
    <property type="entry name" value="SIGMA54_INTERACT_4"/>
    <property type="match status" value="1"/>
</dbReference>
<dbReference type="STRING" id="713585.THITH_16835"/>
<dbReference type="SUPFAM" id="SSF52540">
    <property type="entry name" value="P-loop containing nucleoside triphosphate hydrolases"/>
    <property type="match status" value="1"/>
</dbReference>
<dbReference type="Gene3D" id="3.40.50.300">
    <property type="entry name" value="P-loop containing nucleotide triphosphate hydrolases"/>
    <property type="match status" value="1"/>
</dbReference>
<dbReference type="InterPro" id="IPR009057">
    <property type="entry name" value="Homeodomain-like_sf"/>
</dbReference>
<evidence type="ECO:0000256" key="4">
    <source>
        <dbReference type="ARBA" id="ARBA00023163"/>
    </source>
</evidence>
<dbReference type="EMBL" id="CP007029">
    <property type="protein sequence ID" value="AHE99684.1"/>
    <property type="molecule type" value="Genomic_DNA"/>
</dbReference>
<dbReference type="HOGENOM" id="CLU_000445_0_6_6"/>
<dbReference type="InterPro" id="IPR002078">
    <property type="entry name" value="Sigma_54_int"/>
</dbReference>
<protein>
    <submittedName>
        <fullName evidence="8">Acetoacetate metabolism regulatory protein AtoC</fullName>
    </submittedName>
</protein>
<evidence type="ECO:0000259" key="6">
    <source>
        <dbReference type="PROSITE" id="PS50045"/>
    </source>
</evidence>
<name>W0DM97_9GAMM</name>
<dbReference type="GO" id="GO:0006355">
    <property type="term" value="P:regulation of DNA-templated transcription"/>
    <property type="evidence" value="ECO:0007669"/>
    <property type="project" value="InterPro"/>
</dbReference>
<dbReference type="InterPro" id="IPR001789">
    <property type="entry name" value="Sig_transdc_resp-reg_receiver"/>
</dbReference>
<dbReference type="PANTHER" id="PTHR32071:SF100">
    <property type="entry name" value="RESPONSE REGULATOR PROTEIN PILR"/>
    <property type="match status" value="1"/>
</dbReference>
<evidence type="ECO:0000259" key="7">
    <source>
        <dbReference type="PROSITE" id="PS50110"/>
    </source>
</evidence>
<dbReference type="Pfam" id="PF25601">
    <property type="entry name" value="AAA_lid_14"/>
    <property type="match status" value="1"/>
</dbReference>
<dbReference type="GO" id="GO:0043565">
    <property type="term" value="F:sequence-specific DNA binding"/>
    <property type="evidence" value="ECO:0007669"/>
    <property type="project" value="InterPro"/>
</dbReference>
<evidence type="ECO:0000256" key="3">
    <source>
        <dbReference type="ARBA" id="ARBA00023015"/>
    </source>
</evidence>
<dbReference type="AlphaFoldDB" id="W0DM97"/>
<proteinExistence type="predicted"/>
<dbReference type="Gene3D" id="1.10.8.60">
    <property type="match status" value="1"/>
</dbReference>
<dbReference type="InterPro" id="IPR027417">
    <property type="entry name" value="P-loop_NTPase"/>
</dbReference>
<dbReference type="PROSITE" id="PS00675">
    <property type="entry name" value="SIGMA54_INTERACT_1"/>
    <property type="match status" value="1"/>
</dbReference>